<proteinExistence type="predicted"/>
<feature type="compositionally biased region" description="Basic and acidic residues" evidence="1">
    <location>
        <begin position="16"/>
        <end position="32"/>
    </location>
</feature>
<reference evidence="2 3" key="1">
    <citation type="submission" date="2020-11" db="EMBL/GenBank/DDBJ databases">
        <title>Pseudonocardia abyssalis sp. nov. and Pseudonocardia oceani sp. nov., description and phylogenomic analysis of two novel actinomycetes isolated from the deep Southern Ocean.</title>
        <authorList>
            <person name="Parra J."/>
        </authorList>
    </citation>
    <scope>NUCLEOTIDE SEQUENCE [LARGE SCALE GENOMIC DNA]</scope>
    <source>
        <strain evidence="2 3">KRD-168</strain>
    </source>
</reference>
<dbReference type="EMBL" id="JADQDK010000001">
    <property type="protein sequence ID" value="MBW0135154.1"/>
    <property type="molecule type" value="Genomic_DNA"/>
</dbReference>
<evidence type="ECO:0000256" key="1">
    <source>
        <dbReference type="SAM" id="MobiDB-lite"/>
    </source>
</evidence>
<feature type="compositionally biased region" description="Gly residues" evidence="1">
    <location>
        <begin position="60"/>
        <end position="69"/>
    </location>
</feature>
<evidence type="ECO:0000313" key="3">
    <source>
        <dbReference type="Proteomes" id="UP000694287"/>
    </source>
</evidence>
<dbReference type="RefSeq" id="WP_218605829.1">
    <property type="nucleotide sequence ID" value="NZ_JADQDJ010000436.1"/>
</dbReference>
<dbReference type="Proteomes" id="UP000694287">
    <property type="component" value="Unassembled WGS sequence"/>
</dbReference>
<keyword evidence="3" id="KW-1185">Reference proteome</keyword>
<organism evidence="2 3">
    <name type="scientific">Pseudonocardia abyssalis</name>
    <dbReference type="NCBI Taxonomy" id="2792008"/>
    <lineage>
        <taxon>Bacteria</taxon>
        <taxon>Bacillati</taxon>
        <taxon>Actinomycetota</taxon>
        <taxon>Actinomycetes</taxon>
        <taxon>Pseudonocardiales</taxon>
        <taxon>Pseudonocardiaceae</taxon>
        <taxon>Pseudonocardia</taxon>
    </lineage>
</organism>
<comment type="caution">
    <text evidence="2">The sequence shown here is derived from an EMBL/GenBank/DDBJ whole genome shotgun (WGS) entry which is preliminary data.</text>
</comment>
<feature type="region of interest" description="Disordered" evidence="1">
    <location>
        <begin position="1"/>
        <end position="69"/>
    </location>
</feature>
<sequence>MQDTRQMGGDALVVDGRVERLWRPATPDDRARPPSSPARRGRDATAPVPRLGRMTVRGHGAAGRPGHGA</sequence>
<protein>
    <submittedName>
        <fullName evidence="2">Uncharacterized protein</fullName>
    </submittedName>
</protein>
<gene>
    <name evidence="2" type="ORF">I4I81_12940</name>
</gene>
<name>A0ABS6USB2_9PSEU</name>
<accession>A0ABS6USB2</accession>
<evidence type="ECO:0000313" key="2">
    <source>
        <dbReference type="EMBL" id="MBW0135154.1"/>
    </source>
</evidence>